<gene>
    <name evidence="10" type="primary">bepF_1</name>
    <name evidence="9" type="ORF">Lade_0952</name>
    <name evidence="10" type="ORF">NCTC12735_00510</name>
</gene>
<evidence type="ECO:0000259" key="8">
    <source>
        <dbReference type="Pfam" id="PF25967"/>
    </source>
</evidence>
<dbReference type="Proteomes" id="UP000281170">
    <property type="component" value="Plasmid 9"/>
</dbReference>
<protein>
    <submittedName>
        <fullName evidence="9">RND multidrug efflux membrane fusion protein</fullName>
    </submittedName>
</protein>
<comment type="subcellular location">
    <subcellularLocation>
        <location evidence="1">Cell inner membrane</location>
        <topology evidence="1">Lipid-anchor</topology>
    </subcellularLocation>
</comment>
<dbReference type="NCBIfam" id="TIGR01730">
    <property type="entry name" value="RND_mfp"/>
    <property type="match status" value="1"/>
</dbReference>
<keyword evidence="11" id="KW-1185">Reference proteome</keyword>
<evidence type="ECO:0000259" key="7">
    <source>
        <dbReference type="Pfam" id="PF25944"/>
    </source>
</evidence>
<dbReference type="Pfam" id="PF25944">
    <property type="entry name" value="Beta-barrel_RND"/>
    <property type="match status" value="1"/>
</dbReference>
<name>A0A0W0R5E0_9GAMM</name>
<comment type="similarity">
    <text evidence="2">Belongs to the membrane fusion protein (MFP) (TC 8.A.1) family.</text>
</comment>
<evidence type="ECO:0000313" key="11">
    <source>
        <dbReference type="Proteomes" id="UP000054859"/>
    </source>
</evidence>
<dbReference type="SUPFAM" id="SSF111369">
    <property type="entry name" value="HlyD-like secretion proteins"/>
    <property type="match status" value="1"/>
</dbReference>
<dbReference type="RefSeq" id="WP_058461983.1">
    <property type="nucleotide sequence ID" value="NZ_CAAAHS010000002.1"/>
</dbReference>
<dbReference type="InterPro" id="IPR006143">
    <property type="entry name" value="RND_pump_MFP"/>
</dbReference>
<evidence type="ECO:0000256" key="4">
    <source>
        <dbReference type="SAM" id="Phobius"/>
    </source>
</evidence>
<dbReference type="GO" id="GO:0022857">
    <property type="term" value="F:transmembrane transporter activity"/>
    <property type="evidence" value="ECO:0007669"/>
    <property type="project" value="InterPro"/>
</dbReference>
<dbReference type="PANTHER" id="PTHR30158">
    <property type="entry name" value="ACRA/E-RELATED COMPONENT OF DRUG EFFLUX TRANSPORTER"/>
    <property type="match status" value="1"/>
</dbReference>
<dbReference type="AlphaFoldDB" id="A0A0W0R5E0"/>
<geneLocation type="plasmid" evidence="10 12">
    <name>9</name>
</geneLocation>
<dbReference type="EMBL" id="LR134418">
    <property type="protein sequence ID" value="VEH84890.1"/>
    <property type="molecule type" value="Genomic_DNA"/>
</dbReference>
<dbReference type="GO" id="GO:0005886">
    <property type="term" value="C:plasma membrane"/>
    <property type="evidence" value="ECO:0007669"/>
    <property type="project" value="TreeGrafter"/>
</dbReference>
<evidence type="ECO:0000259" key="6">
    <source>
        <dbReference type="Pfam" id="PF25917"/>
    </source>
</evidence>
<feature type="transmembrane region" description="Helical" evidence="4">
    <location>
        <begin position="7"/>
        <end position="27"/>
    </location>
</feature>
<dbReference type="Gene3D" id="2.40.420.20">
    <property type="match status" value="1"/>
</dbReference>
<evidence type="ECO:0000256" key="1">
    <source>
        <dbReference type="ARBA" id="ARBA00004519"/>
    </source>
</evidence>
<dbReference type="OrthoDB" id="9800613at2"/>
<keyword evidence="4" id="KW-1133">Transmembrane helix</keyword>
<dbReference type="Pfam" id="PF25967">
    <property type="entry name" value="RND-MFP_C"/>
    <property type="match status" value="1"/>
</dbReference>
<feature type="domain" description="Multidrug resistance protein MdtA-like C-terminal permuted SH3" evidence="8">
    <location>
        <begin position="308"/>
        <end position="366"/>
    </location>
</feature>
<evidence type="ECO:0000259" key="5">
    <source>
        <dbReference type="Pfam" id="PF25876"/>
    </source>
</evidence>
<dbReference type="InterPro" id="IPR058627">
    <property type="entry name" value="MdtA-like_C"/>
</dbReference>
<dbReference type="Pfam" id="PF25917">
    <property type="entry name" value="BSH_RND"/>
    <property type="match status" value="1"/>
</dbReference>
<dbReference type="Gene3D" id="2.40.50.100">
    <property type="match status" value="1"/>
</dbReference>
<dbReference type="PANTHER" id="PTHR30158:SF24">
    <property type="entry name" value="HLYD FAMILY SECRETION PROTEIN"/>
    <property type="match status" value="1"/>
</dbReference>
<sequence>MKRNNQQLKIIGIALLVFILVYAIYYYHNKNKKVALPPAIVSIQKPVTKEMAEYITQTGNTVAYNSVDLVGRVEGYLEKINFVDGSIVKKGDLLFVIEPEPYYQSLKEAEATLAAQKAELAYAKAEYARQQKMFKQNATSLNNVQIWLAKSQQSQAEVEKAEANLENAKITYSYTHVLAPFNGRVGRHLIDVGNLVGNGKATDLATIEQINPIYVYFNLNELDLLRVRKVAKEHGITAADINKIDVAVQMQNEKGFPHKGKLDFVNTGLNSSTGTMEFRGVLPNKDYALVPGLFVQVRIALGKPAPHLTIPDTAILYDQIGPYIYLLDQNNVVVLQRVTLGSVEQGMRAIISGLKANDKVIVGGLQNATPGKQVTPTMSSGASR</sequence>
<reference evidence="10 12" key="2">
    <citation type="submission" date="2018-12" db="EMBL/GenBank/DDBJ databases">
        <authorList>
            <consortium name="Pathogen Informatics"/>
        </authorList>
    </citation>
    <scope>NUCLEOTIDE SEQUENCE [LARGE SCALE GENOMIC DNA]</scope>
    <source>
        <strain evidence="10 12">NCTC12735</strain>
        <plasmid evidence="12">9</plasmid>
    </source>
</reference>
<feature type="domain" description="Multidrug resistance protein MdtA-like barrel-sandwich hybrid" evidence="6">
    <location>
        <begin position="66"/>
        <end position="207"/>
    </location>
</feature>
<keyword evidence="10" id="KW-0614">Plasmid</keyword>
<dbReference type="STRING" id="45056.Lade_0952"/>
<dbReference type="Gene3D" id="1.10.287.470">
    <property type="entry name" value="Helix hairpin bin"/>
    <property type="match status" value="1"/>
</dbReference>
<dbReference type="GO" id="GO:0046677">
    <property type="term" value="P:response to antibiotic"/>
    <property type="evidence" value="ECO:0007669"/>
    <property type="project" value="TreeGrafter"/>
</dbReference>
<organism evidence="9 11">
    <name type="scientific">Legionella adelaidensis</name>
    <dbReference type="NCBI Taxonomy" id="45056"/>
    <lineage>
        <taxon>Bacteria</taxon>
        <taxon>Pseudomonadati</taxon>
        <taxon>Pseudomonadota</taxon>
        <taxon>Gammaproteobacteria</taxon>
        <taxon>Legionellales</taxon>
        <taxon>Legionellaceae</taxon>
        <taxon>Legionella</taxon>
    </lineage>
</organism>
<evidence type="ECO:0000313" key="9">
    <source>
        <dbReference type="EMBL" id="KTC66294.1"/>
    </source>
</evidence>
<evidence type="ECO:0000313" key="10">
    <source>
        <dbReference type="EMBL" id="VEH84890.1"/>
    </source>
</evidence>
<dbReference type="GO" id="GO:0030313">
    <property type="term" value="C:cell envelope"/>
    <property type="evidence" value="ECO:0007669"/>
    <property type="project" value="UniProtKB-SubCell"/>
</dbReference>
<keyword evidence="4" id="KW-0472">Membrane</keyword>
<reference evidence="9 11" key="1">
    <citation type="submission" date="2015-11" db="EMBL/GenBank/DDBJ databases">
        <title>Identification of large and diverse effector repertoires of 38 Legionella species.</title>
        <authorList>
            <person name="Burstein D."/>
            <person name="Amaro F."/>
            <person name="Zusman T."/>
            <person name="Lifshitz Z."/>
            <person name="Cohen O."/>
            <person name="Gilbert J.A."/>
            <person name="Pupko T."/>
            <person name="Shuman H.A."/>
            <person name="Segal G."/>
        </authorList>
    </citation>
    <scope>NUCLEOTIDE SEQUENCE [LARGE SCALE GENOMIC DNA]</scope>
    <source>
        <strain evidence="9 11">1762-AUS-E</strain>
    </source>
</reference>
<accession>A0A0W0R5E0</accession>
<feature type="coiled-coil region" evidence="3">
    <location>
        <begin position="106"/>
        <end position="171"/>
    </location>
</feature>
<dbReference type="InterPro" id="IPR058624">
    <property type="entry name" value="MdtA-like_HH"/>
</dbReference>
<dbReference type="EMBL" id="LNKA01000001">
    <property type="protein sequence ID" value="KTC66294.1"/>
    <property type="molecule type" value="Genomic_DNA"/>
</dbReference>
<evidence type="ECO:0000256" key="3">
    <source>
        <dbReference type="SAM" id="Coils"/>
    </source>
</evidence>
<dbReference type="InterPro" id="IPR058625">
    <property type="entry name" value="MdtA-like_BSH"/>
</dbReference>
<feature type="domain" description="Multidrug resistance protein MdtA-like alpha-helical hairpin" evidence="5">
    <location>
        <begin position="106"/>
        <end position="175"/>
    </location>
</feature>
<dbReference type="KEGG" id="ladl:NCTC12735_00510"/>
<dbReference type="Proteomes" id="UP000054859">
    <property type="component" value="Unassembled WGS sequence"/>
</dbReference>
<feature type="domain" description="Multidrug resistance protein MdtA-like beta-barrel" evidence="7">
    <location>
        <begin position="212"/>
        <end position="302"/>
    </location>
</feature>
<dbReference type="PATRIC" id="fig|45056.6.peg.987"/>
<dbReference type="Pfam" id="PF25876">
    <property type="entry name" value="HH_MFP_RND"/>
    <property type="match status" value="1"/>
</dbReference>
<proteinExistence type="inferred from homology"/>
<dbReference type="Gene3D" id="2.40.30.170">
    <property type="match status" value="1"/>
</dbReference>
<evidence type="ECO:0000313" key="12">
    <source>
        <dbReference type="Proteomes" id="UP000281170"/>
    </source>
</evidence>
<keyword evidence="4" id="KW-0812">Transmembrane</keyword>
<evidence type="ECO:0000256" key="2">
    <source>
        <dbReference type="ARBA" id="ARBA00009477"/>
    </source>
</evidence>
<keyword evidence="3" id="KW-0175">Coiled coil</keyword>
<dbReference type="InterPro" id="IPR058626">
    <property type="entry name" value="MdtA-like_b-barrel"/>
</dbReference>